<dbReference type="GO" id="GO:0006950">
    <property type="term" value="P:response to stress"/>
    <property type="evidence" value="ECO:0007669"/>
    <property type="project" value="TreeGrafter"/>
</dbReference>
<evidence type="ECO:0000256" key="4">
    <source>
        <dbReference type="SAM" id="MobiDB-lite"/>
    </source>
</evidence>
<dbReference type="InterPro" id="IPR023187">
    <property type="entry name" value="Tscrpt_reg_MarR-type_CS"/>
</dbReference>
<dbReference type="GO" id="GO:0003677">
    <property type="term" value="F:DNA binding"/>
    <property type="evidence" value="ECO:0007669"/>
    <property type="project" value="UniProtKB-KW"/>
</dbReference>
<keyword evidence="1" id="KW-0805">Transcription regulation</keyword>
<dbReference type="PROSITE" id="PS01117">
    <property type="entry name" value="HTH_MARR_1"/>
    <property type="match status" value="1"/>
</dbReference>
<reference evidence="6 7" key="1">
    <citation type="submission" date="2020-04" db="EMBL/GenBank/DDBJ databases">
        <authorList>
            <person name="Klaysubun C."/>
            <person name="Duangmal K."/>
            <person name="Lipun K."/>
        </authorList>
    </citation>
    <scope>NUCLEOTIDE SEQUENCE [LARGE SCALE GENOMIC DNA]</scope>
    <source>
        <strain evidence="6 7">DSM 45300</strain>
    </source>
</reference>
<dbReference type="AlphaFoldDB" id="A0A848DRF4"/>
<gene>
    <name evidence="6" type="ORF">HF519_28790</name>
</gene>
<dbReference type="Gene3D" id="1.10.10.10">
    <property type="entry name" value="Winged helix-like DNA-binding domain superfamily/Winged helix DNA-binding domain"/>
    <property type="match status" value="1"/>
</dbReference>
<dbReference type="PANTHER" id="PTHR33164:SF104">
    <property type="entry name" value="TRANSCRIPTIONAL REGULATORY PROTEIN"/>
    <property type="match status" value="1"/>
</dbReference>
<proteinExistence type="predicted"/>
<keyword evidence="7" id="KW-1185">Reference proteome</keyword>
<evidence type="ECO:0000256" key="3">
    <source>
        <dbReference type="ARBA" id="ARBA00023163"/>
    </source>
</evidence>
<feature type="compositionally biased region" description="Low complexity" evidence="4">
    <location>
        <begin position="28"/>
        <end position="51"/>
    </location>
</feature>
<dbReference type="PRINTS" id="PR00598">
    <property type="entry name" value="HTHMARR"/>
</dbReference>
<evidence type="ECO:0000313" key="7">
    <source>
        <dbReference type="Proteomes" id="UP000586918"/>
    </source>
</evidence>
<dbReference type="Proteomes" id="UP000586918">
    <property type="component" value="Unassembled WGS sequence"/>
</dbReference>
<dbReference type="InterPro" id="IPR039422">
    <property type="entry name" value="MarR/SlyA-like"/>
</dbReference>
<sequence>MCPPASDRPDAPAGGTPPAGEPSPGPAAEPSARSAAGESARPAAESSARPAAVPSARLAVESWEALFRAQVTLLRRFAEDDVWDPTSMREYDVLFTLSRCPDARARLRELNRESLLSQPSLSRMVERLEAAGYVTREPDPADRRGTVVVLTEAGAQMQRRIGQRHAASIRRYLGSALDDEELRTLQQLCDKLRLAQEIIPDA</sequence>
<organism evidence="6 7">
    <name type="scientific">Pseudonocardia bannensis</name>
    <dbReference type="NCBI Taxonomy" id="630973"/>
    <lineage>
        <taxon>Bacteria</taxon>
        <taxon>Bacillati</taxon>
        <taxon>Actinomycetota</taxon>
        <taxon>Actinomycetes</taxon>
        <taxon>Pseudonocardiales</taxon>
        <taxon>Pseudonocardiaceae</taxon>
        <taxon>Pseudonocardia</taxon>
    </lineage>
</organism>
<evidence type="ECO:0000313" key="6">
    <source>
        <dbReference type="EMBL" id="NMH95470.1"/>
    </source>
</evidence>
<accession>A0A848DRF4</accession>
<dbReference type="InterPro" id="IPR000835">
    <property type="entry name" value="HTH_MarR-typ"/>
</dbReference>
<dbReference type="SMART" id="SM00347">
    <property type="entry name" value="HTH_MARR"/>
    <property type="match status" value="1"/>
</dbReference>
<feature type="region of interest" description="Disordered" evidence="4">
    <location>
        <begin position="1"/>
        <end position="51"/>
    </location>
</feature>
<dbReference type="InterPro" id="IPR036388">
    <property type="entry name" value="WH-like_DNA-bd_sf"/>
</dbReference>
<evidence type="ECO:0000256" key="1">
    <source>
        <dbReference type="ARBA" id="ARBA00023015"/>
    </source>
</evidence>
<keyword evidence="3" id="KW-0804">Transcription</keyword>
<dbReference type="Pfam" id="PF12802">
    <property type="entry name" value="MarR_2"/>
    <property type="match status" value="1"/>
</dbReference>
<protein>
    <submittedName>
        <fullName evidence="6">MarR family transcriptional regulator</fullName>
    </submittedName>
</protein>
<feature type="domain" description="HTH marR-type" evidence="5">
    <location>
        <begin position="59"/>
        <end position="194"/>
    </location>
</feature>
<dbReference type="SUPFAM" id="SSF46785">
    <property type="entry name" value="Winged helix' DNA-binding domain"/>
    <property type="match status" value="1"/>
</dbReference>
<evidence type="ECO:0000259" key="5">
    <source>
        <dbReference type="PROSITE" id="PS50995"/>
    </source>
</evidence>
<name>A0A848DRF4_9PSEU</name>
<dbReference type="GO" id="GO:0003700">
    <property type="term" value="F:DNA-binding transcription factor activity"/>
    <property type="evidence" value="ECO:0007669"/>
    <property type="project" value="InterPro"/>
</dbReference>
<evidence type="ECO:0000256" key="2">
    <source>
        <dbReference type="ARBA" id="ARBA00023125"/>
    </source>
</evidence>
<dbReference type="PANTHER" id="PTHR33164">
    <property type="entry name" value="TRANSCRIPTIONAL REGULATOR, MARR FAMILY"/>
    <property type="match status" value="1"/>
</dbReference>
<keyword evidence="2" id="KW-0238">DNA-binding</keyword>
<dbReference type="InterPro" id="IPR036390">
    <property type="entry name" value="WH_DNA-bd_sf"/>
</dbReference>
<dbReference type="EMBL" id="JAAXKZ010000194">
    <property type="protein sequence ID" value="NMH95470.1"/>
    <property type="molecule type" value="Genomic_DNA"/>
</dbReference>
<dbReference type="PROSITE" id="PS50995">
    <property type="entry name" value="HTH_MARR_2"/>
    <property type="match status" value="1"/>
</dbReference>
<comment type="caution">
    <text evidence="6">The sequence shown here is derived from an EMBL/GenBank/DDBJ whole genome shotgun (WGS) entry which is preliminary data.</text>
</comment>